<accession>A0A9X1NPK5</accession>
<protein>
    <submittedName>
        <fullName evidence="1">Uncharacterized protein</fullName>
    </submittedName>
</protein>
<dbReference type="EMBL" id="JAJOZR010000001">
    <property type="protein sequence ID" value="MCD7108068.1"/>
    <property type="molecule type" value="Genomic_DNA"/>
</dbReference>
<keyword evidence="2" id="KW-1185">Reference proteome</keyword>
<dbReference type="Proteomes" id="UP001139089">
    <property type="component" value="Unassembled WGS sequence"/>
</dbReference>
<dbReference type="RefSeq" id="WP_231811854.1">
    <property type="nucleotide sequence ID" value="NZ_JAJOZR010000001.1"/>
</dbReference>
<sequence length="50" mass="5336">MKVRTGNQSVIVVVIVSLLCVLFVYAASTRVEDESGRIDPKASMLAPGKS</sequence>
<dbReference type="AlphaFoldDB" id="A0A9X1NPK5"/>
<reference evidence="1" key="1">
    <citation type="submission" date="2021-12" db="EMBL/GenBank/DDBJ databases">
        <authorList>
            <person name="Li Y."/>
        </authorList>
    </citation>
    <scope>NUCLEOTIDE SEQUENCE</scope>
    <source>
        <strain evidence="1">DKSPLA3</strain>
    </source>
</reference>
<evidence type="ECO:0000313" key="1">
    <source>
        <dbReference type="EMBL" id="MCD7108068.1"/>
    </source>
</evidence>
<proteinExistence type="predicted"/>
<organism evidence="1 2">
    <name type="scientific">Rhizobium quercicola</name>
    <dbReference type="NCBI Taxonomy" id="2901226"/>
    <lineage>
        <taxon>Bacteria</taxon>
        <taxon>Pseudomonadati</taxon>
        <taxon>Pseudomonadota</taxon>
        <taxon>Alphaproteobacteria</taxon>
        <taxon>Hyphomicrobiales</taxon>
        <taxon>Rhizobiaceae</taxon>
        <taxon>Rhizobium/Agrobacterium group</taxon>
        <taxon>Rhizobium</taxon>
    </lineage>
</organism>
<name>A0A9X1NPK5_9HYPH</name>
<evidence type="ECO:0000313" key="2">
    <source>
        <dbReference type="Proteomes" id="UP001139089"/>
    </source>
</evidence>
<gene>
    <name evidence="1" type="ORF">LRX75_03325</name>
</gene>
<comment type="caution">
    <text evidence="1">The sequence shown here is derived from an EMBL/GenBank/DDBJ whole genome shotgun (WGS) entry which is preliminary data.</text>
</comment>